<dbReference type="AlphaFoldDB" id="W6QEJ2"/>
<sequence>MPALEQRISPLYPEIEAIMSRHNLNVTSTFQCGKMSKPNYPGGDIPLNFFCISTETTQKRESLPKDTEKS</sequence>
<accession>W6QEJ2</accession>
<reference evidence="1" key="1">
    <citation type="journal article" date="2014" name="Nat. Commun.">
        <title>Multiple recent horizontal transfers of a large genomic region in cheese making fungi.</title>
        <authorList>
            <person name="Cheeseman K."/>
            <person name="Ropars J."/>
            <person name="Renault P."/>
            <person name="Dupont J."/>
            <person name="Gouzy J."/>
            <person name="Branca A."/>
            <person name="Abraham A.L."/>
            <person name="Ceppi M."/>
            <person name="Conseiller E."/>
            <person name="Debuchy R."/>
            <person name="Malagnac F."/>
            <person name="Goarin A."/>
            <person name="Silar P."/>
            <person name="Lacoste S."/>
            <person name="Sallet E."/>
            <person name="Bensimon A."/>
            <person name="Giraud T."/>
            <person name="Brygoo Y."/>
        </authorList>
    </citation>
    <scope>NUCLEOTIDE SEQUENCE [LARGE SCALE GENOMIC DNA]</scope>
    <source>
        <strain evidence="1">FM164</strain>
    </source>
</reference>
<evidence type="ECO:0000313" key="1">
    <source>
        <dbReference type="EMBL" id="CDM35153.1"/>
    </source>
</evidence>
<keyword evidence="2" id="KW-1185">Reference proteome</keyword>
<evidence type="ECO:0000313" key="2">
    <source>
        <dbReference type="Proteomes" id="UP000030686"/>
    </source>
</evidence>
<gene>
    <name evidence="1" type="ORF">PROQFM164_S04g000034</name>
</gene>
<dbReference type="Proteomes" id="UP000030686">
    <property type="component" value="Unassembled WGS sequence"/>
</dbReference>
<name>W6QEJ2_PENRF</name>
<dbReference type="OrthoDB" id="5424209at2759"/>
<proteinExistence type="predicted"/>
<organism evidence="1 2">
    <name type="scientific">Penicillium roqueforti (strain FM164)</name>
    <dbReference type="NCBI Taxonomy" id="1365484"/>
    <lineage>
        <taxon>Eukaryota</taxon>
        <taxon>Fungi</taxon>
        <taxon>Dikarya</taxon>
        <taxon>Ascomycota</taxon>
        <taxon>Pezizomycotina</taxon>
        <taxon>Eurotiomycetes</taxon>
        <taxon>Eurotiomycetidae</taxon>
        <taxon>Eurotiales</taxon>
        <taxon>Aspergillaceae</taxon>
        <taxon>Penicillium</taxon>
    </lineage>
</organism>
<protein>
    <submittedName>
        <fullName evidence="1">Genomic scaffold, ProqFM164S04</fullName>
    </submittedName>
</protein>
<dbReference type="EMBL" id="HG792018">
    <property type="protein sequence ID" value="CDM35153.1"/>
    <property type="molecule type" value="Genomic_DNA"/>
</dbReference>